<proteinExistence type="predicted"/>
<gene>
    <name evidence="4" type="ORF">GCM10011517_21670</name>
</gene>
<evidence type="ECO:0000259" key="2">
    <source>
        <dbReference type="Pfam" id="PF00675"/>
    </source>
</evidence>
<feature type="chain" id="PRO_5037526554" evidence="1">
    <location>
        <begin position="21"/>
        <end position="436"/>
    </location>
</feature>
<organism evidence="4 5">
    <name type="scientific">Actibacterium pelagium</name>
    <dbReference type="NCBI Taxonomy" id="2029103"/>
    <lineage>
        <taxon>Bacteria</taxon>
        <taxon>Pseudomonadati</taxon>
        <taxon>Pseudomonadota</taxon>
        <taxon>Alphaproteobacteria</taxon>
        <taxon>Rhodobacterales</taxon>
        <taxon>Roseobacteraceae</taxon>
        <taxon>Actibacterium</taxon>
    </lineage>
</organism>
<comment type="caution">
    <text evidence="4">The sequence shown here is derived from an EMBL/GenBank/DDBJ whole genome shotgun (WGS) entry which is preliminary data.</text>
</comment>
<dbReference type="InterPro" id="IPR007863">
    <property type="entry name" value="Peptidase_M16_C"/>
</dbReference>
<dbReference type="Gene3D" id="3.30.830.10">
    <property type="entry name" value="Metalloenzyme, LuxS/M16 peptidase-like"/>
    <property type="match status" value="2"/>
</dbReference>
<reference evidence="4" key="2">
    <citation type="submission" date="2020-09" db="EMBL/GenBank/DDBJ databases">
        <authorList>
            <person name="Sun Q."/>
            <person name="Zhou Y."/>
        </authorList>
    </citation>
    <scope>NUCLEOTIDE SEQUENCE</scope>
    <source>
        <strain evidence="4">CGMCC 1.16012</strain>
    </source>
</reference>
<evidence type="ECO:0000313" key="4">
    <source>
        <dbReference type="EMBL" id="GGE53653.1"/>
    </source>
</evidence>
<protein>
    <submittedName>
        <fullName evidence="4">Peptidase M16</fullName>
    </submittedName>
</protein>
<sequence length="436" mass="47018">MIRLLLGLLTALTLTAPARALDIKEITSPGGIDAWLVEAHDIPFTALEIRFKGGASLDPADKRGATNLMMGLLEEGAADRDARAFARDRDALAATYGFSASTDSLSVSARFLTENRDEAVELLRDALIAPRFDEDAIERVRQQVLASIRSDYKDPNTIAAQTFMTLAYGDHPYGSSMDGTEDSVATITRDDLIAAKAATMALDRVYVSAVGDITAEELGALLDRLLGDLPANGAPQAETATYLLSGGTTVTDFASPQSVAIFGHEGIARHDPDFFPAFVLSEVLGGGGYSSRLMEEVREKRGLTYGVYSYLAPRLLGALVMGQVASSNNRVAEAMDVIRAEWRRMAEEGLSEEELTAVKTYLTGAYPLRFDGNANIAGIMVGMQYQGLGTDYIDTRNDKVNAVTVEDIKRVAKRILLPDELHFVVVGQPEGLEVAN</sequence>
<name>A0A917ELM3_9RHOB</name>
<dbReference type="Pfam" id="PF00675">
    <property type="entry name" value="Peptidase_M16"/>
    <property type="match status" value="1"/>
</dbReference>
<accession>A0A917ELM3</accession>
<keyword evidence="1" id="KW-0732">Signal</keyword>
<dbReference type="SUPFAM" id="SSF63411">
    <property type="entry name" value="LuxS/MPP-like metallohydrolase"/>
    <property type="match status" value="2"/>
</dbReference>
<evidence type="ECO:0000259" key="3">
    <source>
        <dbReference type="Pfam" id="PF05193"/>
    </source>
</evidence>
<evidence type="ECO:0000313" key="5">
    <source>
        <dbReference type="Proteomes" id="UP000606730"/>
    </source>
</evidence>
<dbReference type="OrthoDB" id="9811314at2"/>
<dbReference type="PANTHER" id="PTHR11851:SF224">
    <property type="entry name" value="PROCESSING PROTEASE"/>
    <property type="match status" value="1"/>
</dbReference>
<feature type="domain" description="Peptidase M16 C-terminal" evidence="3">
    <location>
        <begin position="186"/>
        <end position="360"/>
    </location>
</feature>
<dbReference type="InterPro" id="IPR011249">
    <property type="entry name" value="Metalloenz_LuxS/M16"/>
</dbReference>
<dbReference type="AlphaFoldDB" id="A0A917ELM3"/>
<dbReference type="Pfam" id="PF05193">
    <property type="entry name" value="Peptidase_M16_C"/>
    <property type="match status" value="1"/>
</dbReference>
<dbReference type="InterPro" id="IPR050361">
    <property type="entry name" value="MPP/UQCRC_Complex"/>
</dbReference>
<dbReference type="EMBL" id="BMKN01000002">
    <property type="protein sequence ID" value="GGE53653.1"/>
    <property type="molecule type" value="Genomic_DNA"/>
</dbReference>
<reference evidence="4" key="1">
    <citation type="journal article" date="2014" name="Int. J. Syst. Evol. Microbiol.">
        <title>Complete genome sequence of Corynebacterium casei LMG S-19264T (=DSM 44701T), isolated from a smear-ripened cheese.</title>
        <authorList>
            <consortium name="US DOE Joint Genome Institute (JGI-PGF)"/>
            <person name="Walter F."/>
            <person name="Albersmeier A."/>
            <person name="Kalinowski J."/>
            <person name="Ruckert C."/>
        </authorList>
    </citation>
    <scope>NUCLEOTIDE SEQUENCE</scope>
    <source>
        <strain evidence="4">CGMCC 1.16012</strain>
    </source>
</reference>
<feature type="domain" description="Peptidase M16 N-terminal" evidence="2">
    <location>
        <begin position="42"/>
        <end position="179"/>
    </location>
</feature>
<keyword evidence="5" id="KW-1185">Reference proteome</keyword>
<dbReference type="GO" id="GO:0046872">
    <property type="term" value="F:metal ion binding"/>
    <property type="evidence" value="ECO:0007669"/>
    <property type="project" value="InterPro"/>
</dbReference>
<dbReference type="PANTHER" id="PTHR11851">
    <property type="entry name" value="METALLOPROTEASE"/>
    <property type="match status" value="1"/>
</dbReference>
<dbReference type="InterPro" id="IPR011765">
    <property type="entry name" value="Pept_M16_N"/>
</dbReference>
<feature type="signal peptide" evidence="1">
    <location>
        <begin position="1"/>
        <end position="20"/>
    </location>
</feature>
<evidence type="ECO:0000256" key="1">
    <source>
        <dbReference type="SAM" id="SignalP"/>
    </source>
</evidence>
<dbReference type="RefSeq" id="WP_095594096.1">
    <property type="nucleotide sequence ID" value="NZ_BMKN01000002.1"/>
</dbReference>
<dbReference type="Proteomes" id="UP000606730">
    <property type="component" value="Unassembled WGS sequence"/>
</dbReference>